<evidence type="ECO:0000313" key="3">
    <source>
        <dbReference type="Proteomes" id="UP000321172"/>
    </source>
</evidence>
<dbReference type="Proteomes" id="UP000321172">
    <property type="component" value="Chromosome"/>
</dbReference>
<dbReference type="EMBL" id="CP042345">
    <property type="protein sequence ID" value="QEA15375.1"/>
    <property type="molecule type" value="Genomic_DNA"/>
</dbReference>
<accession>A0A5B8S3K3</accession>
<dbReference type="KEGG" id="ngf:FRF71_04030"/>
<sequence length="213" mass="23035">MADGELTELARKTPSWLPLGLILANLALGAWLLWRAFGPSPYGDPLATSLAAFEKANRLTVFSAQLAPVVASDDERLLGLLTSRQIAVIPARVDYTLDLSKMTRASMAWDEAAQRLTVTLPPLTVSRPNLDEGRAQYLREGVWITRTAQDDLTRANTKLAEQQAVQQAANPVLMNLARAAAKDAVRQNLSAPLQVSGHPAATVVVRFAGEAQQ</sequence>
<gene>
    <name evidence="2" type="ORF">FRF71_04030</name>
</gene>
<reference evidence="2 3" key="1">
    <citation type="journal article" date="2013" name="J. Microbiol. Biotechnol.">
        <title>Novosphingobium ginsenosidimutans sp. nov., with the ability to convert ginsenoside.</title>
        <authorList>
            <person name="Kim J.K."/>
            <person name="He D."/>
            <person name="Liu Q.M."/>
            <person name="Park H.Y."/>
            <person name="Jung M.S."/>
            <person name="Yoon M.H."/>
            <person name="Kim S.C."/>
            <person name="Im W.T."/>
        </authorList>
    </citation>
    <scope>NUCLEOTIDE SEQUENCE [LARGE SCALE GENOMIC DNA]</scope>
    <source>
        <strain evidence="2 3">FW-6</strain>
    </source>
</reference>
<protein>
    <submittedName>
        <fullName evidence="2">DUF4230 domain-containing protein</fullName>
    </submittedName>
</protein>
<dbReference type="OrthoDB" id="7558887at2"/>
<keyword evidence="1" id="KW-0472">Membrane</keyword>
<keyword evidence="3" id="KW-1185">Reference proteome</keyword>
<dbReference type="Pfam" id="PF14014">
    <property type="entry name" value="DUF4230"/>
    <property type="match status" value="1"/>
</dbReference>
<keyword evidence="1" id="KW-0812">Transmembrane</keyword>
<dbReference type="RefSeq" id="WP_147089353.1">
    <property type="nucleotide sequence ID" value="NZ_BAABJD010000001.1"/>
</dbReference>
<evidence type="ECO:0000256" key="1">
    <source>
        <dbReference type="SAM" id="Phobius"/>
    </source>
</evidence>
<feature type="transmembrane region" description="Helical" evidence="1">
    <location>
        <begin position="16"/>
        <end position="34"/>
    </location>
</feature>
<organism evidence="2 3">
    <name type="scientific">Novosphingobium ginsenosidimutans</name>
    <dbReference type="NCBI Taxonomy" id="1176536"/>
    <lineage>
        <taxon>Bacteria</taxon>
        <taxon>Pseudomonadati</taxon>
        <taxon>Pseudomonadota</taxon>
        <taxon>Alphaproteobacteria</taxon>
        <taxon>Sphingomonadales</taxon>
        <taxon>Sphingomonadaceae</taxon>
        <taxon>Novosphingobium</taxon>
    </lineage>
</organism>
<keyword evidence="1" id="KW-1133">Transmembrane helix</keyword>
<name>A0A5B8S3K3_9SPHN</name>
<proteinExistence type="predicted"/>
<dbReference type="InterPro" id="IPR025324">
    <property type="entry name" value="DUF4230"/>
</dbReference>
<dbReference type="AlphaFoldDB" id="A0A5B8S3K3"/>
<evidence type="ECO:0000313" key="2">
    <source>
        <dbReference type="EMBL" id="QEA15375.1"/>
    </source>
</evidence>